<dbReference type="RefSeq" id="WP_214091795.1">
    <property type="nucleotide sequence ID" value="NZ_JAHCLR010000005.1"/>
</dbReference>
<name>A0ABS5RFZ2_9MYCO</name>
<proteinExistence type="predicted"/>
<evidence type="ECO:0000313" key="1">
    <source>
        <dbReference type="EMBL" id="MBS9532917.1"/>
    </source>
</evidence>
<dbReference type="EMBL" id="JAHCLR010000005">
    <property type="protein sequence ID" value="MBS9532917.1"/>
    <property type="molecule type" value="Genomic_DNA"/>
</dbReference>
<sequence>MAVFTHVLQYSSGQVCSLDWTDLDEFSRVLRRFDGVEHFVLLLWALPPGMDYKEGVAAGADREYLQALGRADAMTVEICKAGGAQWGVDWVRYVIGHPHDGDEVQDVPIVLPRSTEMRSRQQLFDADEAAQLFYSYYKTGDIPPGYTLRPEQGFTKDGGNIDLRPQVSGQL</sequence>
<dbReference type="Proteomes" id="UP001519535">
    <property type="component" value="Unassembled WGS sequence"/>
</dbReference>
<protein>
    <submittedName>
        <fullName evidence="1">Uncharacterized protein</fullName>
    </submittedName>
</protein>
<accession>A0ABS5RFZ2</accession>
<gene>
    <name evidence="1" type="ORF">KIH27_04855</name>
</gene>
<keyword evidence="2" id="KW-1185">Reference proteome</keyword>
<reference evidence="1 2" key="1">
    <citation type="submission" date="2021-05" db="EMBL/GenBank/DDBJ databases">
        <title>Mycobacterium acidophilum sp. nov., an extremely acid-tolerant member of the genus Mycobacterium.</title>
        <authorList>
            <person name="Xia J."/>
        </authorList>
    </citation>
    <scope>NUCLEOTIDE SEQUENCE [LARGE SCALE GENOMIC DNA]</scope>
    <source>
        <strain evidence="1 2">M1</strain>
    </source>
</reference>
<comment type="caution">
    <text evidence="1">The sequence shown here is derived from an EMBL/GenBank/DDBJ whole genome shotgun (WGS) entry which is preliminary data.</text>
</comment>
<organism evidence="1 2">
    <name type="scientific">Mycolicibacter acidiphilus</name>
    <dbReference type="NCBI Taxonomy" id="2835306"/>
    <lineage>
        <taxon>Bacteria</taxon>
        <taxon>Bacillati</taxon>
        <taxon>Actinomycetota</taxon>
        <taxon>Actinomycetes</taxon>
        <taxon>Mycobacteriales</taxon>
        <taxon>Mycobacteriaceae</taxon>
        <taxon>Mycolicibacter</taxon>
    </lineage>
</organism>
<evidence type="ECO:0000313" key="2">
    <source>
        <dbReference type="Proteomes" id="UP001519535"/>
    </source>
</evidence>